<evidence type="ECO:0000313" key="3">
    <source>
        <dbReference type="Proteomes" id="UP001329915"/>
    </source>
</evidence>
<feature type="transmembrane region" description="Helical" evidence="1">
    <location>
        <begin position="50"/>
        <end position="69"/>
    </location>
</feature>
<gene>
    <name evidence="2" type="ORF">MFMK1_003629</name>
</gene>
<keyword evidence="1" id="KW-0472">Membrane</keyword>
<dbReference type="AlphaFoldDB" id="A0AAU0UTZ4"/>
<dbReference type="Proteomes" id="UP001329915">
    <property type="component" value="Chromosome"/>
</dbReference>
<proteinExistence type="predicted"/>
<evidence type="ECO:0000313" key="2">
    <source>
        <dbReference type="EMBL" id="WRO23761.1"/>
    </source>
</evidence>
<feature type="transmembrane region" description="Helical" evidence="1">
    <location>
        <begin position="20"/>
        <end position="38"/>
    </location>
</feature>
<accession>A0AAU0UTZ4</accession>
<organism evidence="2 3">
    <name type="scientific">Metallumcola ferriviriculae</name>
    <dbReference type="NCBI Taxonomy" id="3039180"/>
    <lineage>
        <taxon>Bacteria</taxon>
        <taxon>Bacillati</taxon>
        <taxon>Bacillota</taxon>
        <taxon>Clostridia</taxon>
        <taxon>Neomoorellales</taxon>
        <taxon>Desulfitibacteraceae</taxon>
        <taxon>Metallumcola</taxon>
    </lineage>
</organism>
<dbReference type="RefSeq" id="WP_366923139.1">
    <property type="nucleotide sequence ID" value="NZ_CP121694.1"/>
</dbReference>
<keyword evidence="1" id="KW-1133">Transmembrane helix</keyword>
<name>A0AAU0UTZ4_9FIRM</name>
<dbReference type="EMBL" id="CP121694">
    <property type="protein sequence ID" value="WRO23761.1"/>
    <property type="molecule type" value="Genomic_DNA"/>
</dbReference>
<keyword evidence="1" id="KW-0812">Transmembrane</keyword>
<protein>
    <submittedName>
        <fullName evidence="2">Uncharacterized protein</fullName>
    </submittedName>
</protein>
<reference evidence="2 3" key="1">
    <citation type="submission" date="2023-04" db="EMBL/GenBank/DDBJ databases">
        <authorList>
            <person name="Hsu D."/>
        </authorList>
    </citation>
    <scope>NUCLEOTIDE SEQUENCE [LARGE SCALE GENOMIC DNA]</scope>
    <source>
        <strain evidence="2 3">MK1</strain>
    </source>
</reference>
<evidence type="ECO:0000256" key="1">
    <source>
        <dbReference type="SAM" id="Phobius"/>
    </source>
</evidence>
<dbReference type="KEGG" id="dbc:MFMK1_003629"/>
<sequence length="75" mass="8806">MDYKEIKKRMKSPKYLVRQFVLMMLGGMAGTFIVMALTEETVTLRGYLYHIIPFLIGGIFGMVLLYFIMNDKRFD</sequence>
<keyword evidence="3" id="KW-1185">Reference proteome</keyword>